<evidence type="ECO:0000313" key="2">
    <source>
        <dbReference type="Proteomes" id="UP000557307"/>
    </source>
</evidence>
<comment type="caution">
    <text evidence="1">The sequence shown here is derived from an EMBL/GenBank/DDBJ whole genome shotgun (WGS) entry which is preliminary data.</text>
</comment>
<proteinExistence type="predicted"/>
<dbReference type="AlphaFoldDB" id="A0A840TSJ0"/>
<sequence length="255" mass="30519">MALTEYSHHHGGNIEASKENNIFLHIYKQYSPRDWFDLAMGKTKTIPKIELEKGKDFEFFLEDDHFKMHYLEMLKLSQLYFSDELEIVKRFELFHKWVFENILICKYTTYFAVMLLGGKSKTFRKKEINYESINRICKNVAWDLTYLSFWSTQYYCEKDAKQVYIFATMDQELRDLFFLTHKESLEIYKEVFGEQEGQTIINSVSEIYVKRNKPEINPIVLDKMIQEEQINLNETLNRKTLSNNVHDDHVGIQPT</sequence>
<organism evidence="1 2">
    <name type="scientific">Rhabdobacter roseus</name>
    <dbReference type="NCBI Taxonomy" id="1655419"/>
    <lineage>
        <taxon>Bacteria</taxon>
        <taxon>Pseudomonadati</taxon>
        <taxon>Bacteroidota</taxon>
        <taxon>Cytophagia</taxon>
        <taxon>Cytophagales</taxon>
        <taxon>Cytophagaceae</taxon>
        <taxon>Rhabdobacter</taxon>
    </lineage>
</organism>
<accession>A0A840TSJ0</accession>
<name>A0A840TSJ0_9BACT</name>
<evidence type="ECO:0000313" key="1">
    <source>
        <dbReference type="EMBL" id="MBB5284667.1"/>
    </source>
</evidence>
<dbReference type="Proteomes" id="UP000557307">
    <property type="component" value="Unassembled WGS sequence"/>
</dbReference>
<reference evidence="1 2" key="1">
    <citation type="submission" date="2020-08" db="EMBL/GenBank/DDBJ databases">
        <title>Genomic Encyclopedia of Type Strains, Phase IV (KMG-IV): sequencing the most valuable type-strain genomes for metagenomic binning, comparative biology and taxonomic classification.</title>
        <authorList>
            <person name="Goeker M."/>
        </authorList>
    </citation>
    <scope>NUCLEOTIDE SEQUENCE [LARGE SCALE GENOMIC DNA]</scope>
    <source>
        <strain evidence="1 2">DSM 105074</strain>
    </source>
</reference>
<protein>
    <submittedName>
        <fullName evidence="1">Uncharacterized protein</fullName>
    </submittedName>
</protein>
<gene>
    <name evidence="1" type="ORF">HNQ92_002810</name>
</gene>
<keyword evidence="2" id="KW-1185">Reference proteome</keyword>
<dbReference type="RefSeq" id="WP_184174584.1">
    <property type="nucleotide sequence ID" value="NZ_JACHGF010000003.1"/>
</dbReference>
<dbReference type="EMBL" id="JACHGF010000003">
    <property type="protein sequence ID" value="MBB5284667.1"/>
    <property type="molecule type" value="Genomic_DNA"/>
</dbReference>